<reference evidence="1" key="1">
    <citation type="submission" date="2014-11" db="EMBL/GenBank/DDBJ databases">
        <authorList>
            <person name="Amaro Gonzalez C."/>
        </authorList>
    </citation>
    <scope>NUCLEOTIDE SEQUENCE</scope>
</reference>
<name>A0A0E9VYC6_ANGAN</name>
<sequence>MNLVLFSTIVSIYTAGYILRQRRLSTLLKGSMTVSYPGIEPATFRLHSHRRTDIH</sequence>
<reference evidence="1" key="2">
    <citation type="journal article" date="2015" name="Fish Shellfish Immunol.">
        <title>Early steps in the European eel (Anguilla anguilla)-Vibrio vulnificus interaction in the gills: Role of the RtxA13 toxin.</title>
        <authorList>
            <person name="Callol A."/>
            <person name="Pajuelo D."/>
            <person name="Ebbesson L."/>
            <person name="Teles M."/>
            <person name="MacKenzie S."/>
            <person name="Amaro C."/>
        </authorList>
    </citation>
    <scope>NUCLEOTIDE SEQUENCE</scope>
</reference>
<organism evidence="1">
    <name type="scientific">Anguilla anguilla</name>
    <name type="common">European freshwater eel</name>
    <name type="synonym">Muraena anguilla</name>
    <dbReference type="NCBI Taxonomy" id="7936"/>
    <lineage>
        <taxon>Eukaryota</taxon>
        <taxon>Metazoa</taxon>
        <taxon>Chordata</taxon>
        <taxon>Craniata</taxon>
        <taxon>Vertebrata</taxon>
        <taxon>Euteleostomi</taxon>
        <taxon>Actinopterygii</taxon>
        <taxon>Neopterygii</taxon>
        <taxon>Teleostei</taxon>
        <taxon>Anguilliformes</taxon>
        <taxon>Anguillidae</taxon>
        <taxon>Anguilla</taxon>
    </lineage>
</organism>
<evidence type="ECO:0000313" key="1">
    <source>
        <dbReference type="EMBL" id="JAH83071.1"/>
    </source>
</evidence>
<accession>A0A0E9VYC6</accession>
<protein>
    <submittedName>
        <fullName evidence="1">Uncharacterized protein</fullName>
    </submittedName>
</protein>
<proteinExistence type="predicted"/>
<dbReference type="EMBL" id="GBXM01025506">
    <property type="protein sequence ID" value="JAH83071.1"/>
    <property type="molecule type" value="Transcribed_RNA"/>
</dbReference>
<dbReference type="AlphaFoldDB" id="A0A0E9VYC6"/>